<dbReference type="PANTHER" id="PTHR34039">
    <property type="entry name" value="UPF0102 PROTEIN YRAN"/>
    <property type="match status" value="1"/>
</dbReference>
<dbReference type="CDD" id="cd20736">
    <property type="entry name" value="PoNe_Nuclease"/>
    <property type="match status" value="1"/>
</dbReference>
<evidence type="ECO:0000256" key="1">
    <source>
        <dbReference type="ARBA" id="ARBA00006738"/>
    </source>
</evidence>
<reference evidence="3 4" key="1">
    <citation type="submission" date="2022-01" db="EMBL/GenBank/DDBJ databases">
        <title>Dethiosulfovibrio faecalis sp. nov., a novel proteolytic, non-sulfur-reducing bacterium isolated from a marine aquaculture solid waste bioreactor.</title>
        <authorList>
            <person name="Grabowski S."/>
            <person name="Apolinario E."/>
            <person name="Schneider N."/>
            <person name="Marshall C.W."/>
            <person name="Sowers K.R."/>
        </authorList>
    </citation>
    <scope>NUCLEOTIDE SEQUENCE [LARGE SCALE GENOMIC DNA]</scope>
    <source>
        <strain evidence="3 4">DSM 12537</strain>
    </source>
</reference>
<dbReference type="HAMAP" id="MF_00048">
    <property type="entry name" value="UPF0102"/>
    <property type="match status" value="1"/>
</dbReference>
<dbReference type="Proteomes" id="UP001200430">
    <property type="component" value="Unassembled WGS sequence"/>
</dbReference>
<dbReference type="EMBL" id="JAKGUD010000002">
    <property type="protein sequence ID" value="MCF4141571.1"/>
    <property type="molecule type" value="Genomic_DNA"/>
</dbReference>
<organism evidence="3 4">
    <name type="scientific">Dethiosulfovibrio marinus</name>
    <dbReference type="NCBI Taxonomy" id="133532"/>
    <lineage>
        <taxon>Bacteria</taxon>
        <taxon>Thermotogati</taxon>
        <taxon>Synergistota</taxon>
        <taxon>Synergistia</taxon>
        <taxon>Synergistales</taxon>
        <taxon>Dethiosulfovibrionaceae</taxon>
        <taxon>Dethiosulfovibrio</taxon>
    </lineage>
</organism>
<dbReference type="Pfam" id="PF02021">
    <property type="entry name" value="UPF0102"/>
    <property type="match status" value="1"/>
</dbReference>
<dbReference type="SUPFAM" id="SSF52980">
    <property type="entry name" value="Restriction endonuclease-like"/>
    <property type="match status" value="1"/>
</dbReference>
<dbReference type="InterPro" id="IPR011335">
    <property type="entry name" value="Restrct_endonuc-II-like"/>
</dbReference>
<protein>
    <recommendedName>
        <fullName evidence="2">UPF0102 protein L2W38_01900</fullName>
    </recommendedName>
</protein>
<comment type="caution">
    <text evidence="3">The sequence shown here is derived from an EMBL/GenBank/DDBJ whole genome shotgun (WGS) entry which is preliminary data.</text>
</comment>
<evidence type="ECO:0000313" key="4">
    <source>
        <dbReference type="Proteomes" id="UP001200430"/>
    </source>
</evidence>
<accession>A0ABS9EMS2</accession>
<dbReference type="PANTHER" id="PTHR34039:SF1">
    <property type="entry name" value="UPF0102 PROTEIN YRAN"/>
    <property type="match status" value="1"/>
</dbReference>
<dbReference type="RefSeq" id="WP_236098055.1">
    <property type="nucleotide sequence ID" value="NZ_JAKGUD010000002.1"/>
</dbReference>
<gene>
    <name evidence="3" type="ORF">L2W38_01900</name>
</gene>
<dbReference type="InterPro" id="IPR011856">
    <property type="entry name" value="tRNA_endonuc-like_dom_sf"/>
</dbReference>
<evidence type="ECO:0000313" key="3">
    <source>
        <dbReference type="EMBL" id="MCF4141571.1"/>
    </source>
</evidence>
<keyword evidence="4" id="KW-1185">Reference proteome</keyword>
<comment type="similarity">
    <text evidence="1 2">Belongs to the UPF0102 family.</text>
</comment>
<evidence type="ECO:0000256" key="2">
    <source>
        <dbReference type="HAMAP-Rule" id="MF_00048"/>
    </source>
</evidence>
<sequence>MTAPHLEKGKRGEDLACRYLRNLGWSILERNVRFRRGELDIVAKDGDTLVIVEVRFRTTGIIMSPEDSVGPRKLRRLVLAGAAYVEKTGWNGFWRIDLIALTQRRGRLFLNHCRDITGGDVVL</sequence>
<dbReference type="Gene3D" id="3.40.1350.10">
    <property type="match status" value="1"/>
</dbReference>
<name>A0ABS9EMS2_9BACT</name>
<dbReference type="InterPro" id="IPR003509">
    <property type="entry name" value="UPF0102_YraN-like"/>
</dbReference>
<proteinExistence type="inferred from homology"/>